<evidence type="ECO:0000256" key="1">
    <source>
        <dbReference type="ARBA" id="ARBA00009477"/>
    </source>
</evidence>
<feature type="domain" description="CusB-like beta-barrel" evidence="5">
    <location>
        <begin position="227"/>
        <end position="297"/>
    </location>
</feature>
<evidence type="ECO:0000256" key="2">
    <source>
        <dbReference type="SAM" id="Coils"/>
    </source>
</evidence>
<dbReference type="Pfam" id="PF25876">
    <property type="entry name" value="HH_MFP_RND"/>
    <property type="match status" value="1"/>
</dbReference>
<keyword evidence="2" id="KW-0175">Coiled coil</keyword>
<evidence type="ECO:0000259" key="4">
    <source>
        <dbReference type="Pfam" id="PF25917"/>
    </source>
</evidence>
<evidence type="ECO:0000259" key="5">
    <source>
        <dbReference type="Pfam" id="PF25954"/>
    </source>
</evidence>
<dbReference type="Gene3D" id="2.40.50.100">
    <property type="match status" value="1"/>
</dbReference>
<dbReference type="EMBL" id="JACRDE010000232">
    <property type="protein sequence ID" value="MBI5249546.1"/>
    <property type="molecule type" value="Genomic_DNA"/>
</dbReference>
<feature type="coiled-coil region" evidence="2">
    <location>
        <begin position="144"/>
        <end position="185"/>
    </location>
</feature>
<feature type="domain" description="Multidrug resistance protein MdtA-like barrel-sandwich hybrid" evidence="4">
    <location>
        <begin position="60"/>
        <end position="211"/>
    </location>
</feature>
<dbReference type="PANTHER" id="PTHR30469">
    <property type="entry name" value="MULTIDRUG RESISTANCE PROTEIN MDTA"/>
    <property type="match status" value="1"/>
</dbReference>
<dbReference type="InterPro" id="IPR058624">
    <property type="entry name" value="MdtA-like_HH"/>
</dbReference>
<organism evidence="6 7">
    <name type="scientific">Desulfomonile tiedjei</name>
    <dbReference type="NCBI Taxonomy" id="2358"/>
    <lineage>
        <taxon>Bacteria</taxon>
        <taxon>Pseudomonadati</taxon>
        <taxon>Thermodesulfobacteriota</taxon>
        <taxon>Desulfomonilia</taxon>
        <taxon>Desulfomonilales</taxon>
        <taxon>Desulfomonilaceae</taxon>
        <taxon>Desulfomonile</taxon>
    </lineage>
</organism>
<dbReference type="PANTHER" id="PTHR30469:SF33">
    <property type="entry name" value="SLR1207 PROTEIN"/>
    <property type="match status" value="1"/>
</dbReference>
<dbReference type="GO" id="GO:1990281">
    <property type="term" value="C:efflux pump complex"/>
    <property type="evidence" value="ECO:0007669"/>
    <property type="project" value="TreeGrafter"/>
</dbReference>
<name>A0A9D6UZZ3_9BACT</name>
<sequence>MKKLLIALVIVFTIYAGYHFLRGNTSDQGAEVKYVTVPIEKGTLKAEINSTGSLKPRVEVQVGSQVSGTIKKLYADYESEVKEGQLIALIDPDTYKAKVGQAKANYQSAKANLTKAEVSLGELMRTLHRKQELVKTHAISMQEFDTAQANADSAQAQVEVAKAAVAQMEANLEEAELNLKYTRIVAPVNGVVTARNMDVGQTVTASFQTPVLFRIAEDLTLMQVYTSVDEADIGRVKVGQKATFSVPAFPDEVFSASVTQIRNDPQTQQNVVTYNVILDVNNNELKLRPGMTTNVQILLSEVHDALKVPDQAFRFSPKEDTGPLPNVAAPGPGQQRLWKLESKNHIRPVNVNVGVVGAERTQIFSDKLKSDDRVVIEAISKKKETAQGPAFRLRF</sequence>
<dbReference type="InterPro" id="IPR006143">
    <property type="entry name" value="RND_pump_MFP"/>
</dbReference>
<dbReference type="Pfam" id="PF25954">
    <property type="entry name" value="Beta-barrel_RND_2"/>
    <property type="match status" value="1"/>
</dbReference>
<dbReference type="Proteomes" id="UP000807825">
    <property type="component" value="Unassembled WGS sequence"/>
</dbReference>
<dbReference type="Gene3D" id="1.10.287.470">
    <property type="entry name" value="Helix hairpin bin"/>
    <property type="match status" value="1"/>
</dbReference>
<evidence type="ECO:0000259" key="3">
    <source>
        <dbReference type="Pfam" id="PF25876"/>
    </source>
</evidence>
<feature type="domain" description="Multidrug resistance protein MdtA-like alpha-helical hairpin" evidence="3">
    <location>
        <begin position="106"/>
        <end position="173"/>
    </location>
</feature>
<evidence type="ECO:0000313" key="7">
    <source>
        <dbReference type="Proteomes" id="UP000807825"/>
    </source>
</evidence>
<evidence type="ECO:0000313" key="6">
    <source>
        <dbReference type="EMBL" id="MBI5249546.1"/>
    </source>
</evidence>
<dbReference type="SUPFAM" id="SSF111369">
    <property type="entry name" value="HlyD-like secretion proteins"/>
    <property type="match status" value="1"/>
</dbReference>
<dbReference type="Gene3D" id="2.40.30.170">
    <property type="match status" value="1"/>
</dbReference>
<dbReference type="InterPro" id="IPR058792">
    <property type="entry name" value="Beta-barrel_RND_2"/>
</dbReference>
<protein>
    <submittedName>
        <fullName evidence="6">Efflux RND transporter periplasmic adaptor subunit</fullName>
    </submittedName>
</protein>
<dbReference type="GO" id="GO:0015562">
    <property type="term" value="F:efflux transmembrane transporter activity"/>
    <property type="evidence" value="ECO:0007669"/>
    <property type="project" value="InterPro"/>
</dbReference>
<accession>A0A9D6UZZ3</accession>
<comment type="caution">
    <text evidence="6">The sequence shown here is derived from an EMBL/GenBank/DDBJ whole genome shotgun (WGS) entry which is preliminary data.</text>
</comment>
<gene>
    <name evidence="6" type="ORF">HY912_08630</name>
</gene>
<dbReference type="NCBIfam" id="TIGR01730">
    <property type="entry name" value="RND_mfp"/>
    <property type="match status" value="1"/>
</dbReference>
<dbReference type="InterPro" id="IPR058625">
    <property type="entry name" value="MdtA-like_BSH"/>
</dbReference>
<comment type="similarity">
    <text evidence="1">Belongs to the membrane fusion protein (MFP) (TC 8.A.1) family.</text>
</comment>
<proteinExistence type="inferred from homology"/>
<dbReference type="Pfam" id="PF25917">
    <property type="entry name" value="BSH_RND"/>
    <property type="match status" value="1"/>
</dbReference>
<reference evidence="6" key="1">
    <citation type="submission" date="2020-07" db="EMBL/GenBank/DDBJ databases">
        <title>Huge and variable diversity of episymbiotic CPR bacteria and DPANN archaea in groundwater ecosystems.</title>
        <authorList>
            <person name="He C.Y."/>
            <person name="Keren R."/>
            <person name="Whittaker M."/>
            <person name="Farag I.F."/>
            <person name="Doudna J."/>
            <person name="Cate J.H.D."/>
            <person name="Banfield J.F."/>
        </authorList>
    </citation>
    <scope>NUCLEOTIDE SEQUENCE</scope>
    <source>
        <strain evidence="6">NC_groundwater_1664_Pr3_B-0.1um_52_9</strain>
    </source>
</reference>
<dbReference type="AlphaFoldDB" id="A0A9D6UZZ3"/>